<reference evidence="1 2" key="1">
    <citation type="submission" date="2019-05" db="EMBL/GenBank/DDBJ databases">
        <title>Another draft genome of Portunus trituberculatus and its Hox gene families provides insights of decapod evolution.</title>
        <authorList>
            <person name="Jeong J.-H."/>
            <person name="Song I."/>
            <person name="Kim S."/>
            <person name="Choi T."/>
            <person name="Kim D."/>
            <person name="Ryu S."/>
            <person name="Kim W."/>
        </authorList>
    </citation>
    <scope>NUCLEOTIDE SEQUENCE [LARGE SCALE GENOMIC DNA]</scope>
    <source>
        <tissue evidence="1">Muscle</tissue>
    </source>
</reference>
<name>A0A5B7DY60_PORTR</name>
<accession>A0A5B7DY60</accession>
<proteinExistence type="predicted"/>
<protein>
    <submittedName>
        <fullName evidence="1">Uncharacterized protein</fullName>
    </submittedName>
</protein>
<gene>
    <name evidence="1" type="ORF">E2C01_019401</name>
</gene>
<organism evidence="1 2">
    <name type="scientific">Portunus trituberculatus</name>
    <name type="common">Swimming crab</name>
    <name type="synonym">Neptunus trituberculatus</name>
    <dbReference type="NCBI Taxonomy" id="210409"/>
    <lineage>
        <taxon>Eukaryota</taxon>
        <taxon>Metazoa</taxon>
        <taxon>Ecdysozoa</taxon>
        <taxon>Arthropoda</taxon>
        <taxon>Crustacea</taxon>
        <taxon>Multicrustacea</taxon>
        <taxon>Malacostraca</taxon>
        <taxon>Eumalacostraca</taxon>
        <taxon>Eucarida</taxon>
        <taxon>Decapoda</taxon>
        <taxon>Pleocyemata</taxon>
        <taxon>Brachyura</taxon>
        <taxon>Eubrachyura</taxon>
        <taxon>Portunoidea</taxon>
        <taxon>Portunidae</taxon>
        <taxon>Portuninae</taxon>
        <taxon>Portunus</taxon>
    </lineage>
</organism>
<dbReference type="AlphaFoldDB" id="A0A5B7DY60"/>
<evidence type="ECO:0000313" key="1">
    <source>
        <dbReference type="EMBL" id="MPC26265.1"/>
    </source>
</evidence>
<dbReference type="Proteomes" id="UP000324222">
    <property type="component" value="Unassembled WGS sequence"/>
</dbReference>
<comment type="caution">
    <text evidence="1">The sequence shown here is derived from an EMBL/GenBank/DDBJ whole genome shotgun (WGS) entry which is preliminary data.</text>
</comment>
<sequence>MKGLSNDEDNQDRMFPEAYWAAITHSAAPVMIWDGMRAGQTSLGQPVCDLQPTFPCCFRLRDSPPQSANEVVASCHNYNDNESEKQRYCFYYYYYY</sequence>
<dbReference type="EMBL" id="VSRR010001579">
    <property type="protein sequence ID" value="MPC26265.1"/>
    <property type="molecule type" value="Genomic_DNA"/>
</dbReference>
<keyword evidence="2" id="KW-1185">Reference proteome</keyword>
<evidence type="ECO:0000313" key="2">
    <source>
        <dbReference type="Proteomes" id="UP000324222"/>
    </source>
</evidence>